<evidence type="ECO:0000313" key="1">
    <source>
        <dbReference type="EMBL" id="VFU40295.1"/>
    </source>
</evidence>
<proteinExistence type="predicted"/>
<dbReference type="PANTHER" id="PTHR15496:SF2">
    <property type="entry name" value="GENERAL TRANSCRIPTION FACTOR 3C POLYPEPTIDE 4"/>
    <property type="match status" value="1"/>
</dbReference>
<gene>
    <name evidence="1" type="ORF">SVIM_LOCUS229963</name>
</gene>
<dbReference type="GO" id="GO:0006384">
    <property type="term" value="P:transcription initiation at RNA polymerase III promoter"/>
    <property type="evidence" value="ECO:0007669"/>
    <property type="project" value="InterPro"/>
</dbReference>
<organism evidence="1">
    <name type="scientific">Salix viminalis</name>
    <name type="common">Common osier</name>
    <name type="synonym">Basket willow</name>
    <dbReference type="NCBI Taxonomy" id="40686"/>
    <lineage>
        <taxon>Eukaryota</taxon>
        <taxon>Viridiplantae</taxon>
        <taxon>Streptophyta</taxon>
        <taxon>Embryophyta</taxon>
        <taxon>Tracheophyta</taxon>
        <taxon>Spermatophyta</taxon>
        <taxon>Magnoliopsida</taxon>
        <taxon>eudicotyledons</taxon>
        <taxon>Gunneridae</taxon>
        <taxon>Pentapetalae</taxon>
        <taxon>rosids</taxon>
        <taxon>fabids</taxon>
        <taxon>Malpighiales</taxon>
        <taxon>Salicaceae</taxon>
        <taxon>Saliceae</taxon>
        <taxon>Salix</taxon>
    </lineage>
</organism>
<dbReference type="GO" id="GO:0000127">
    <property type="term" value="C:transcription factor TFIIIC complex"/>
    <property type="evidence" value="ECO:0007669"/>
    <property type="project" value="InterPro"/>
</dbReference>
<dbReference type="EMBL" id="CAADRP010001541">
    <property type="protein sequence ID" value="VFU40295.1"/>
    <property type="molecule type" value="Genomic_DNA"/>
</dbReference>
<name>A0A6N2LH34_SALVM</name>
<dbReference type="PANTHER" id="PTHR15496">
    <property type="entry name" value="GENERAL TRANSCRIPTION FACTOR 3C POLYPEPTIDE 4 FAMILY"/>
    <property type="match status" value="1"/>
</dbReference>
<dbReference type="InterPro" id="IPR044230">
    <property type="entry name" value="GTF3C4"/>
</dbReference>
<protein>
    <submittedName>
        <fullName evidence="1">Uncharacterized protein</fullName>
    </submittedName>
</protein>
<reference evidence="1" key="1">
    <citation type="submission" date="2019-03" db="EMBL/GenBank/DDBJ databases">
        <authorList>
            <person name="Mank J."/>
            <person name="Almeida P."/>
        </authorList>
    </citation>
    <scope>NUCLEOTIDE SEQUENCE</scope>
    <source>
        <strain evidence="1">78183</strain>
    </source>
</reference>
<sequence length="266" mass="30280">MCKLQKAVVELLWIGGQQKDILSSSSSDFAGEAFLDFSANELNYWESDILWHLTKYENVDNPLVVWDIVAALLAFKQSAPKYTDHILVKWLSVTFLGSYTGLYIGEVLTCIPENFSKITSRQLHLFNIICRRVILSDVKAEEMNCKVNLGGQAVTKADEKELRERLVGFSLATFINRLSDSTTTFSRPGFWYPVGVEQMELWIALNHDCVRDQLKVLASEVRKHERRLQSSEYGVDEHCIYCSESFTFDSPEVAHCQCSNSTDKTV</sequence>
<dbReference type="AlphaFoldDB" id="A0A6N2LH34"/>
<accession>A0A6N2LH34</accession>
<dbReference type="GO" id="GO:0004402">
    <property type="term" value="F:histone acetyltransferase activity"/>
    <property type="evidence" value="ECO:0007669"/>
    <property type="project" value="InterPro"/>
</dbReference>